<protein>
    <recommendedName>
        <fullName evidence="4">Glycerate kinase</fullName>
        <ecNumber evidence="3">2.7.1.31</ecNumber>
    </recommendedName>
</protein>
<dbReference type="EC" id="2.7.1.31" evidence="3"/>
<feature type="domain" description="MOFRL-associated" evidence="10">
    <location>
        <begin position="9"/>
        <end position="250"/>
    </location>
</feature>
<evidence type="ECO:0000256" key="5">
    <source>
        <dbReference type="ARBA" id="ARBA00022679"/>
    </source>
</evidence>
<reference evidence="12" key="1">
    <citation type="submission" date="2025-08" db="UniProtKB">
        <authorList>
            <consortium name="RefSeq"/>
        </authorList>
    </citation>
    <scope>IDENTIFICATION</scope>
    <source>
        <tissue evidence="12">Whole larval tissue</tissue>
    </source>
</reference>
<dbReference type="Pfam" id="PF05161">
    <property type="entry name" value="MOFRL"/>
    <property type="match status" value="1"/>
</dbReference>
<dbReference type="InterPro" id="IPR039760">
    <property type="entry name" value="MOFRL_protein"/>
</dbReference>
<gene>
    <name evidence="12" type="primary">LOC118270795</name>
</gene>
<evidence type="ECO:0000256" key="1">
    <source>
        <dbReference type="ARBA" id="ARBA00000694"/>
    </source>
</evidence>
<comment type="similarity">
    <text evidence="2">Belongs to the glycerate kinase type-2 family.</text>
</comment>
<sequence>MSKQIVFDMRKIFASSVSAVLPDNLIRRFVKYNPLSQQLTIGDEHFCLRNKNVHLVGSGKAVQNMAIEVERILNGKIKHGIISIPDGTLSYKSKNENIFYCEGALNNLPDANAVVTARAIRDHITSLGCDDLLLVLLSGGGSALLPLPKHPINLDEKIDLIKQLANSGAEIKELNTIRKRISDLKGGQLAIKAQPAPVICLLLSDIVGDPIDFLASGPTTENTDKPTDAMDIIKKYKLLDNLPESIKTVLSANGVKDKFPSDNVKNYIIGSNKIAIAAALEEAKKLNYLSFPLSNEVTGNVKEVASEYVKLTQHLCDYLSEKIDLENLRQHVKACNIPGIHEKTLKDFNVTPKAKNLCLILGGEITVNVRGSGKGGRNQQLALEFSECIHNKKDNFKNFDVHFLSAGTDGIDGPTDAAGAIGHLNLISDAKKKNIDYMKYLSENDSYNFYHNNFDGQFHVVTGHTNTNVMDIHIIVITRETRNQ</sequence>
<evidence type="ECO:0000313" key="11">
    <source>
        <dbReference type="Proteomes" id="UP000829999"/>
    </source>
</evidence>
<comment type="catalytic activity">
    <reaction evidence="1">
        <text>(R)-glycerate + ATP = (2R)-3-phosphoglycerate + ADP + H(+)</text>
        <dbReference type="Rhea" id="RHEA:23516"/>
        <dbReference type="ChEBI" id="CHEBI:15378"/>
        <dbReference type="ChEBI" id="CHEBI:16659"/>
        <dbReference type="ChEBI" id="CHEBI:30616"/>
        <dbReference type="ChEBI" id="CHEBI:58272"/>
        <dbReference type="ChEBI" id="CHEBI:456216"/>
        <dbReference type="EC" id="2.7.1.31"/>
    </reaction>
</comment>
<dbReference type="InterPro" id="IPR025286">
    <property type="entry name" value="MOFRL_assoc_dom"/>
</dbReference>
<dbReference type="InterPro" id="IPR038614">
    <property type="entry name" value="GK_N_sf"/>
</dbReference>
<keyword evidence="6" id="KW-0547">Nucleotide-binding</keyword>
<organism evidence="11 12">
    <name type="scientific">Spodoptera frugiperda</name>
    <name type="common">Fall armyworm</name>
    <dbReference type="NCBI Taxonomy" id="7108"/>
    <lineage>
        <taxon>Eukaryota</taxon>
        <taxon>Metazoa</taxon>
        <taxon>Ecdysozoa</taxon>
        <taxon>Arthropoda</taxon>
        <taxon>Hexapoda</taxon>
        <taxon>Insecta</taxon>
        <taxon>Pterygota</taxon>
        <taxon>Neoptera</taxon>
        <taxon>Endopterygota</taxon>
        <taxon>Lepidoptera</taxon>
        <taxon>Glossata</taxon>
        <taxon>Ditrysia</taxon>
        <taxon>Noctuoidea</taxon>
        <taxon>Noctuidae</taxon>
        <taxon>Amphipyrinae</taxon>
        <taxon>Spodoptera</taxon>
    </lineage>
</organism>
<dbReference type="Proteomes" id="UP000829999">
    <property type="component" value="Chromosome 13"/>
</dbReference>
<evidence type="ECO:0000256" key="7">
    <source>
        <dbReference type="ARBA" id="ARBA00022777"/>
    </source>
</evidence>
<dbReference type="GO" id="GO:0005524">
    <property type="term" value="F:ATP binding"/>
    <property type="evidence" value="ECO:0007669"/>
    <property type="project" value="UniProtKB-KW"/>
</dbReference>
<evidence type="ECO:0000313" key="12">
    <source>
        <dbReference type="RefSeq" id="XP_035442465.2"/>
    </source>
</evidence>
<dbReference type="GO" id="GO:0008887">
    <property type="term" value="F:glycerate kinase activity"/>
    <property type="evidence" value="ECO:0007669"/>
    <property type="project" value="UniProtKB-EC"/>
</dbReference>
<evidence type="ECO:0000256" key="6">
    <source>
        <dbReference type="ARBA" id="ARBA00022741"/>
    </source>
</evidence>
<evidence type="ECO:0000256" key="2">
    <source>
        <dbReference type="ARBA" id="ARBA00005393"/>
    </source>
</evidence>
<dbReference type="PANTHER" id="PTHR12227:SF0">
    <property type="entry name" value="GLYCERATE KINASE"/>
    <property type="match status" value="1"/>
</dbReference>
<dbReference type="Gene3D" id="3.40.1480.10">
    <property type="entry name" value="MOFRL domain"/>
    <property type="match status" value="1"/>
</dbReference>
<keyword evidence="7 12" id="KW-0418">Kinase</keyword>
<dbReference type="RefSeq" id="XP_035442465.2">
    <property type="nucleotide sequence ID" value="XM_035586572.2"/>
</dbReference>
<name>A0A9R0ELB5_SPOFR</name>
<dbReference type="PANTHER" id="PTHR12227">
    <property type="entry name" value="GLYCERATE KINASE"/>
    <property type="match status" value="1"/>
</dbReference>
<dbReference type="FunFam" id="3.40.50.10180:FF:000001">
    <property type="entry name" value="Glycerate kinase"/>
    <property type="match status" value="1"/>
</dbReference>
<evidence type="ECO:0000256" key="3">
    <source>
        <dbReference type="ARBA" id="ARBA00012101"/>
    </source>
</evidence>
<evidence type="ECO:0000259" key="10">
    <source>
        <dbReference type="Pfam" id="PF13660"/>
    </source>
</evidence>
<dbReference type="Gene3D" id="3.40.50.10180">
    <property type="entry name" value="Glycerate kinase, MOFRL-like N-terminal domain"/>
    <property type="match status" value="1"/>
</dbReference>
<evidence type="ECO:0000259" key="9">
    <source>
        <dbReference type="Pfam" id="PF05161"/>
    </source>
</evidence>
<keyword evidence="11" id="KW-1185">Reference proteome</keyword>
<dbReference type="GeneID" id="118270795"/>
<dbReference type="GO" id="GO:0005737">
    <property type="term" value="C:cytoplasm"/>
    <property type="evidence" value="ECO:0007669"/>
    <property type="project" value="TreeGrafter"/>
</dbReference>
<evidence type="ECO:0000256" key="4">
    <source>
        <dbReference type="ARBA" id="ARBA00020720"/>
    </source>
</evidence>
<keyword evidence="8" id="KW-0067">ATP-binding</keyword>
<dbReference type="InterPro" id="IPR037035">
    <property type="entry name" value="GK-like_C_sf"/>
</dbReference>
<proteinExistence type="inferred from homology"/>
<dbReference type="OrthoDB" id="44918at2759"/>
<accession>A0A9R0ELB5</accession>
<dbReference type="AlphaFoldDB" id="A0A9R0ELB5"/>
<dbReference type="InterPro" id="IPR007835">
    <property type="entry name" value="MOFRL"/>
</dbReference>
<feature type="domain" description="MOFRL" evidence="9">
    <location>
        <begin position="358"/>
        <end position="471"/>
    </location>
</feature>
<dbReference type="SUPFAM" id="SSF82544">
    <property type="entry name" value="GckA/TtuD-like"/>
    <property type="match status" value="1"/>
</dbReference>
<evidence type="ECO:0000256" key="8">
    <source>
        <dbReference type="ARBA" id="ARBA00022840"/>
    </source>
</evidence>
<dbReference type="Pfam" id="PF13660">
    <property type="entry name" value="DUF4147"/>
    <property type="match status" value="1"/>
</dbReference>
<keyword evidence="5" id="KW-0808">Transferase</keyword>